<organism evidence="3 4">
    <name type="scientific">Streptomyces amakusaensis</name>
    <dbReference type="NCBI Taxonomy" id="67271"/>
    <lineage>
        <taxon>Bacteria</taxon>
        <taxon>Bacillati</taxon>
        <taxon>Actinomycetota</taxon>
        <taxon>Actinomycetes</taxon>
        <taxon>Kitasatosporales</taxon>
        <taxon>Streptomycetaceae</taxon>
        <taxon>Streptomyces</taxon>
    </lineage>
</organism>
<dbReference type="Gene3D" id="3.30.70.2660">
    <property type="match status" value="1"/>
</dbReference>
<name>A0ABW0AJP2_9ACTN</name>
<dbReference type="CDD" id="cd09756">
    <property type="entry name" value="Cas5_I-E"/>
    <property type="match status" value="1"/>
</dbReference>
<dbReference type="EMBL" id="JBHSKP010000012">
    <property type="protein sequence ID" value="MFC5153983.1"/>
    <property type="molecule type" value="Genomic_DNA"/>
</dbReference>
<sequence>MPQSAVLVLRLAGPLQSWGRPSRYNRRETHHQPTKSGILGLLAAAEGRPREAPITDLLALRLGVRTDQPGSLLRDYHTVSDHRGLPMPSSQVNAKGIQKKTSPAKHTGVTKRYYLQDAVFTAALRGPAPLLTALEHAIRAPAFPLSLGRRSCPPTGPVSKGLYPDTTLLDVLSSVPWLAAAHHRNQTRGALVTLAATLEDPDGEHRITDTPDTYNLRTGTVFSSRSVSHTPITIPTGHAPSEARDDLPGTDPASGHDPFALLGW</sequence>
<keyword evidence="4" id="KW-1185">Reference proteome</keyword>
<dbReference type="RefSeq" id="WP_344478765.1">
    <property type="nucleotide sequence ID" value="NZ_BAAASB010000010.1"/>
</dbReference>
<reference evidence="4" key="1">
    <citation type="journal article" date="2019" name="Int. J. Syst. Evol. Microbiol.">
        <title>The Global Catalogue of Microorganisms (GCM) 10K type strain sequencing project: providing services to taxonomists for standard genome sequencing and annotation.</title>
        <authorList>
            <consortium name="The Broad Institute Genomics Platform"/>
            <consortium name="The Broad Institute Genome Sequencing Center for Infectious Disease"/>
            <person name="Wu L."/>
            <person name="Ma J."/>
        </authorList>
    </citation>
    <scope>NUCLEOTIDE SEQUENCE [LARGE SCALE GENOMIC DNA]</scope>
    <source>
        <strain evidence="4">PCU 266</strain>
    </source>
</reference>
<dbReference type="NCBIfam" id="TIGR01868">
    <property type="entry name" value="casD_Cas5e"/>
    <property type="match status" value="1"/>
</dbReference>
<dbReference type="NCBIfam" id="TIGR02593">
    <property type="entry name" value="CRISPR_cas5"/>
    <property type="match status" value="1"/>
</dbReference>
<dbReference type="InterPro" id="IPR010147">
    <property type="entry name" value="CRISPR-assoc_prot_CasD"/>
</dbReference>
<feature type="region of interest" description="Disordered" evidence="2">
    <location>
        <begin position="82"/>
        <end position="103"/>
    </location>
</feature>
<dbReference type="InterPro" id="IPR021124">
    <property type="entry name" value="CRISPR-assoc_prot_Cas5"/>
</dbReference>
<proteinExistence type="predicted"/>
<accession>A0ABW0AJP2</accession>
<evidence type="ECO:0000313" key="4">
    <source>
        <dbReference type="Proteomes" id="UP001596160"/>
    </source>
</evidence>
<gene>
    <name evidence="3" type="primary">cas5e</name>
    <name evidence="3" type="ORF">ACFPRH_19810</name>
</gene>
<evidence type="ECO:0000256" key="1">
    <source>
        <dbReference type="ARBA" id="ARBA00023118"/>
    </source>
</evidence>
<evidence type="ECO:0000313" key="3">
    <source>
        <dbReference type="EMBL" id="MFC5153983.1"/>
    </source>
</evidence>
<evidence type="ECO:0000256" key="2">
    <source>
        <dbReference type="SAM" id="MobiDB-lite"/>
    </source>
</evidence>
<comment type="caution">
    <text evidence="3">The sequence shown here is derived from an EMBL/GenBank/DDBJ whole genome shotgun (WGS) entry which is preliminary data.</text>
</comment>
<dbReference type="Pfam" id="PF09704">
    <property type="entry name" value="Cas_Cas5d"/>
    <property type="match status" value="1"/>
</dbReference>
<keyword evidence="1" id="KW-0051">Antiviral defense</keyword>
<feature type="region of interest" description="Disordered" evidence="2">
    <location>
        <begin position="228"/>
        <end position="264"/>
    </location>
</feature>
<dbReference type="InterPro" id="IPR013422">
    <property type="entry name" value="CRISPR-assoc_prot_Cas5_N"/>
</dbReference>
<dbReference type="Proteomes" id="UP001596160">
    <property type="component" value="Unassembled WGS sequence"/>
</dbReference>
<protein>
    <submittedName>
        <fullName evidence="3">Type I-E CRISPR-associated protein Cas5/CasD</fullName>
    </submittedName>
</protein>